<dbReference type="EMBL" id="CM042882">
    <property type="protein sequence ID" value="KAI4383064.1"/>
    <property type="molecule type" value="Genomic_DNA"/>
</dbReference>
<reference evidence="2" key="1">
    <citation type="journal article" date="2023" name="Front. Plant Sci.">
        <title>Chromosomal-level genome assembly of Melastoma candidum provides insights into trichome evolution.</title>
        <authorList>
            <person name="Zhong Y."/>
            <person name="Wu W."/>
            <person name="Sun C."/>
            <person name="Zou P."/>
            <person name="Liu Y."/>
            <person name="Dai S."/>
            <person name="Zhou R."/>
        </authorList>
    </citation>
    <scope>NUCLEOTIDE SEQUENCE [LARGE SCALE GENOMIC DNA]</scope>
</reference>
<evidence type="ECO:0000313" key="2">
    <source>
        <dbReference type="Proteomes" id="UP001057402"/>
    </source>
</evidence>
<sequence>MLDLSPFRDDKFDAKRWINAACKSRHPQDGVDKHLSDLEMKLQMASEEIASTLEDQSSAALLRLPRATRDIVRLRDDAVSLRSAVSSILLKLNKAEGSSAESIAALAKVDIVKQRMEAAYKTLQDAAGLTQLSSTVEDVFSSGNLPRAADTLANMRQCLAAVGEVAEFASVRKQLQVLEDRLDSMVQPRLTDALTNRRVDVAQDLRGILIRIGRFKSLELQYTKVHLKPIRKFWEDFEMKQRTSKPGNERNDLERPSGNSETQSTTRIVPFSSWLPSFYDELLLYLEQEWKWCMLAFPDDYKSLIPKLLIETMAAIGASFVSRINLATGDVIPETRALSKGLLDILSGDMPKGIKVQTKHLEALIELHNITGNFAKNVQHLFSEANLRVLMDTLKSVYLPYESFKQKYGKIERLLLSGEISAVDLRGAVSRGIGAQGIELSETVRRMEESIPQVILLLDAAIERCISLTGGSEADELIHALDDLMLQYISVLQETLKSLRAVCGVDFTGEGSRKDAGSDRKEATQTARKLESMSNEEEWSIVQGALQILTVADCLSSRSSVFEASLRATLARLGTNLSVAVFGSSLDQNQSHILNDGGSGEAALGGRAAFDVAAIRLIDSPEKARKLFNLLDQLKDPRFHALPHASQRVAAFADTVNELVYDVLISKVRQRLNDLSRMPIWSSVEEPSAFSLPTFSSYPQPYVTSVGEYLLTLPQQLEPLAEGISGSGDVGNEEAQFFATEWMLKVAEGASALFMEQLRGIQYVTEPGAQQLSVDIEYLSNVLSALSMPIPPVLATFHTCFSTPKDQLKDLLKSDSSEQLDLPTANLVCRMRRISLD</sequence>
<gene>
    <name evidence="1" type="ORF">MLD38_008944</name>
</gene>
<dbReference type="Proteomes" id="UP001057402">
    <property type="component" value="Chromosome 3"/>
</dbReference>
<evidence type="ECO:0000313" key="1">
    <source>
        <dbReference type="EMBL" id="KAI4383064.1"/>
    </source>
</evidence>
<name>A0ACB9RW52_9MYRT</name>
<organism evidence="1 2">
    <name type="scientific">Melastoma candidum</name>
    <dbReference type="NCBI Taxonomy" id="119954"/>
    <lineage>
        <taxon>Eukaryota</taxon>
        <taxon>Viridiplantae</taxon>
        <taxon>Streptophyta</taxon>
        <taxon>Embryophyta</taxon>
        <taxon>Tracheophyta</taxon>
        <taxon>Spermatophyta</taxon>
        <taxon>Magnoliopsida</taxon>
        <taxon>eudicotyledons</taxon>
        <taxon>Gunneridae</taxon>
        <taxon>Pentapetalae</taxon>
        <taxon>rosids</taxon>
        <taxon>malvids</taxon>
        <taxon>Myrtales</taxon>
        <taxon>Melastomataceae</taxon>
        <taxon>Melastomatoideae</taxon>
        <taxon>Melastomateae</taxon>
        <taxon>Melastoma</taxon>
    </lineage>
</organism>
<accession>A0ACB9RW52</accession>
<protein>
    <submittedName>
        <fullName evidence="1">Uncharacterized protein</fullName>
    </submittedName>
</protein>
<proteinExistence type="predicted"/>
<keyword evidence="2" id="KW-1185">Reference proteome</keyword>
<comment type="caution">
    <text evidence="1">The sequence shown here is derived from an EMBL/GenBank/DDBJ whole genome shotgun (WGS) entry which is preliminary data.</text>
</comment>